<dbReference type="RefSeq" id="WP_076376681.1">
    <property type="nucleotide sequence ID" value="NZ_AP017422.1"/>
</dbReference>
<dbReference type="EMBL" id="FTOR01000001">
    <property type="protein sequence ID" value="SIS79470.1"/>
    <property type="molecule type" value="Genomic_DNA"/>
</dbReference>
<dbReference type="KEGG" id="fln:FLA_5875"/>
<evidence type="ECO:0000256" key="1">
    <source>
        <dbReference type="SAM" id="Phobius"/>
    </source>
</evidence>
<evidence type="ECO:0000256" key="2">
    <source>
        <dbReference type="SAM" id="SignalP"/>
    </source>
</evidence>
<keyword evidence="1" id="KW-0812">Transmembrane</keyword>
<feature type="chain" id="PRO_5030023276" evidence="2">
    <location>
        <begin position="23"/>
        <end position="73"/>
    </location>
</feature>
<feature type="transmembrane region" description="Helical" evidence="1">
    <location>
        <begin position="45"/>
        <end position="65"/>
    </location>
</feature>
<evidence type="ECO:0000313" key="4">
    <source>
        <dbReference type="Proteomes" id="UP000186917"/>
    </source>
</evidence>
<keyword evidence="1" id="KW-0472">Membrane</keyword>
<gene>
    <name evidence="3" type="ORF">SAMN05421788_1011254</name>
</gene>
<dbReference type="AlphaFoldDB" id="A0A173MQ88"/>
<proteinExistence type="predicted"/>
<sequence length="73" mass="7917">MKRGIVFLVVALTLVLPLALQAQCSICTKTAMQLGEGPAKGLNGGILYLMSAPLAIMGVIGFRWWKREKQVSQ</sequence>
<protein>
    <submittedName>
        <fullName evidence="3">Uncharacterized protein</fullName>
    </submittedName>
</protein>
<keyword evidence="1" id="KW-1133">Transmembrane helix</keyword>
<feature type="signal peptide" evidence="2">
    <location>
        <begin position="1"/>
        <end position="22"/>
    </location>
</feature>
<keyword evidence="2" id="KW-0732">Signal</keyword>
<reference evidence="4" key="1">
    <citation type="submission" date="2017-01" db="EMBL/GenBank/DDBJ databases">
        <authorList>
            <person name="Varghese N."/>
            <person name="Submissions S."/>
        </authorList>
    </citation>
    <scope>NUCLEOTIDE SEQUENCE [LARGE SCALE GENOMIC DNA]</scope>
    <source>
        <strain evidence="4">DSM 21054</strain>
    </source>
</reference>
<organism evidence="3 4">
    <name type="scientific">Filimonas lacunae</name>
    <dbReference type="NCBI Taxonomy" id="477680"/>
    <lineage>
        <taxon>Bacteria</taxon>
        <taxon>Pseudomonadati</taxon>
        <taxon>Bacteroidota</taxon>
        <taxon>Chitinophagia</taxon>
        <taxon>Chitinophagales</taxon>
        <taxon>Chitinophagaceae</taxon>
        <taxon>Filimonas</taxon>
    </lineage>
</organism>
<evidence type="ECO:0000313" key="3">
    <source>
        <dbReference type="EMBL" id="SIS79470.1"/>
    </source>
</evidence>
<dbReference type="STRING" id="477680.SAMN05421788_1011254"/>
<dbReference type="Proteomes" id="UP000186917">
    <property type="component" value="Unassembled WGS sequence"/>
</dbReference>
<name>A0A173MQ88_9BACT</name>
<dbReference type="OrthoDB" id="678747at2"/>
<keyword evidence="4" id="KW-1185">Reference proteome</keyword>
<accession>A0A173MQ88</accession>